<evidence type="ECO:0000256" key="1">
    <source>
        <dbReference type="SAM" id="MobiDB-lite"/>
    </source>
</evidence>
<evidence type="ECO:0000259" key="3">
    <source>
        <dbReference type="PROSITE" id="PS50921"/>
    </source>
</evidence>
<organism evidence="4 5">
    <name type="scientific">Streptomyces monashensis</name>
    <dbReference type="NCBI Taxonomy" id="1678012"/>
    <lineage>
        <taxon>Bacteria</taxon>
        <taxon>Bacillati</taxon>
        <taxon>Actinomycetota</taxon>
        <taxon>Actinomycetes</taxon>
        <taxon>Kitasatosporales</taxon>
        <taxon>Streptomycetaceae</taxon>
        <taxon>Streptomyces</taxon>
    </lineage>
</organism>
<dbReference type="AlphaFoldDB" id="A0A1S2PRF8"/>
<dbReference type="GO" id="GO:0003723">
    <property type="term" value="F:RNA binding"/>
    <property type="evidence" value="ECO:0007669"/>
    <property type="project" value="InterPro"/>
</dbReference>
<evidence type="ECO:0000259" key="2">
    <source>
        <dbReference type="PROSITE" id="PS50801"/>
    </source>
</evidence>
<comment type="caution">
    <text evidence="4">The sequence shown here is derived from an EMBL/GenBank/DDBJ whole genome shotgun (WGS) entry which is preliminary data.</text>
</comment>
<feature type="domain" description="ANTAR" evidence="3">
    <location>
        <begin position="144"/>
        <end position="205"/>
    </location>
</feature>
<dbReference type="InterPro" id="IPR058548">
    <property type="entry name" value="MlaB-like_STAS"/>
</dbReference>
<gene>
    <name evidence="4" type="ORF">BIV23_33095</name>
</gene>
<sequence>MNQPSQNRSPASDETDGTLSPCTTLLVQAGPPGVRVSVAVSGKFCLDNSQRLRHALSKALAKSEEGVDLDLGELMFVDCSALNVLLTARRDALTTGKTITVTEASPATERLLTYTDTYPLFSPAHDHAHPADDRPGRMREGPEDGLLQTEVIQLRRALRTRPEIDLARGILMASFGLNADEAWKVLVAASQNTNTKLHRLAEDVVTTVQGTSLPDPVQKQLTAAVARTRLADGHPQHRTCGGQTRRPMLQGQEHA</sequence>
<evidence type="ECO:0000313" key="4">
    <source>
        <dbReference type="EMBL" id="OIJ96379.1"/>
    </source>
</evidence>
<accession>A0A1S2PRF8</accession>
<dbReference type="PROSITE" id="PS50801">
    <property type="entry name" value="STAS"/>
    <property type="match status" value="1"/>
</dbReference>
<evidence type="ECO:0000313" key="5">
    <source>
        <dbReference type="Proteomes" id="UP000179642"/>
    </source>
</evidence>
<dbReference type="InterPro" id="IPR036388">
    <property type="entry name" value="WH-like_DNA-bd_sf"/>
</dbReference>
<dbReference type="SUPFAM" id="SSF52172">
    <property type="entry name" value="CheY-like"/>
    <property type="match status" value="1"/>
</dbReference>
<feature type="domain" description="STAS" evidence="2">
    <location>
        <begin position="38"/>
        <end position="112"/>
    </location>
</feature>
<dbReference type="InterPro" id="IPR011006">
    <property type="entry name" value="CheY-like_superfamily"/>
</dbReference>
<dbReference type="RefSeq" id="WP_071384667.1">
    <property type="nucleotide sequence ID" value="NZ_MLYO01000062.1"/>
</dbReference>
<reference evidence="4 5" key="1">
    <citation type="submission" date="2016-10" db="EMBL/GenBank/DDBJ databases">
        <title>Genome sequence of Streptomyces sp. MUSC 1.</title>
        <authorList>
            <person name="Lee L.-H."/>
            <person name="Ser H.-L."/>
            <person name="Law J.W.-F."/>
        </authorList>
    </citation>
    <scope>NUCLEOTIDE SEQUENCE [LARGE SCALE GENOMIC DNA]</scope>
    <source>
        <strain evidence="4 5">MUSC 1</strain>
    </source>
</reference>
<dbReference type="InterPro" id="IPR005561">
    <property type="entry name" value="ANTAR"/>
</dbReference>
<dbReference type="Pfam" id="PF13466">
    <property type="entry name" value="STAS_2"/>
    <property type="match status" value="1"/>
</dbReference>
<dbReference type="CDD" id="cd07043">
    <property type="entry name" value="STAS_anti-anti-sigma_factors"/>
    <property type="match status" value="1"/>
</dbReference>
<dbReference type="Pfam" id="PF03861">
    <property type="entry name" value="ANTAR"/>
    <property type="match status" value="1"/>
</dbReference>
<dbReference type="Gene3D" id="1.10.10.10">
    <property type="entry name" value="Winged helix-like DNA-binding domain superfamily/Winged helix DNA-binding domain"/>
    <property type="match status" value="1"/>
</dbReference>
<dbReference type="InterPro" id="IPR002645">
    <property type="entry name" value="STAS_dom"/>
</dbReference>
<dbReference type="Gene3D" id="3.30.750.24">
    <property type="entry name" value="STAS domain"/>
    <property type="match status" value="1"/>
</dbReference>
<dbReference type="Proteomes" id="UP000179642">
    <property type="component" value="Unassembled WGS sequence"/>
</dbReference>
<dbReference type="PROSITE" id="PS50921">
    <property type="entry name" value="ANTAR"/>
    <property type="match status" value="1"/>
</dbReference>
<feature type="region of interest" description="Disordered" evidence="1">
    <location>
        <begin position="1"/>
        <end position="22"/>
    </location>
</feature>
<dbReference type="InterPro" id="IPR036513">
    <property type="entry name" value="STAS_dom_sf"/>
</dbReference>
<dbReference type="OrthoDB" id="3296948at2"/>
<dbReference type="SMART" id="SM01012">
    <property type="entry name" value="ANTAR"/>
    <property type="match status" value="1"/>
</dbReference>
<protein>
    <recommendedName>
        <fullName evidence="6">Antitermination regulator</fullName>
    </recommendedName>
</protein>
<evidence type="ECO:0008006" key="6">
    <source>
        <dbReference type="Google" id="ProtNLM"/>
    </source>
</evidence>
<feature type="region of interest" description="Disordered" evidence="1">
    <location>
        <begin position="233"/>
        <end position="255"/>
    </location>
</feature>
<proteinExistence type="predicted"/>
<keyword evidence="5" id="KW-1185">Reference proteome</keyword>
<dbReference type="SUPFAM" id="SSF52091">
    <property type="entry name" value="SpoIIaa-like"/>
    <property type="match status" value="1"/>
</dbReference>
<name>A0A1S2PRF8_9ACTN</name>
<dbReference type="EMBL" id="MLYO01000062">
    <property type="protein sequence ID" value="OIJ96379.1"/>
    <property type="molecule type" value="Genomic_DNA"/>
</dbReference>